<dbReference type="InterPro" id="IPR006204">
    <property type="entry name" value="GHMP_kinase_N_dom"/>
</dbReference>
<dbReference type="SUPFAM" id="SSF54211">
    <property type="entry name" value="Ribosomal protein S5 domain 2-like"/>
    <property type="match status" value="1"/>
</dbReference>
<comment type="caution">
    <text evidence="13">The sequence shown here is derived from an EMBL/GenBank/DDBJ whole genome shotgun (WGS) entry which is preliminary data.</text>
</comment>
<keyword evidence="4 10" id="KW-0808">Transferase</keyword>
<evidence type="ECO:0000313" key="14">
    <source>
        <dbReference type="Proteomes" id="UP001500359"/>
    </source>
</evidence>
<feature type="domain" description="GHMP kinase C-terminal" evidence="12">
    <location>
        <begin position="207"/>
        <end position="269"/>
    </location>
</feature>
<dbReference type="NCBIfam" id="TIGR00154">
    <property type="entry name" value="ispE"/>
    <property type="match status" value="1"/>
</dbReference>
<evidence type="ECO:0000256" key="9">
    <source>
        <dbReference type="ARBA" id="ARBA00032554"/>
    </source>
</evidence>
<name>A0ABP3WZD8_9ALTE</name>
<proteinExistence type="inferred from homology"/>
<dbReference type="EMBL" id="BAAAFD010000008">
    <property type="protein sequence ID" value="GAA0858281.1"/>
    <property type="molecule type" value="Genomic_DNA"/>
</dbReference>
<dbReference type="RefSeq" id="WP_343860882.1">
    <property type="nucleotide sequence ID" value="NZ_BAAAFD010000008.1"/>
</dbReference>
<comment type="similarity">
    <text evidence="1 10">Belongs to the GHMP kinase family. IspE subfamily.</text>
</comment>
<dbReference type="Gene3D" id="3.30.230.10">
    <property type="match status" value="1"/>
</dbReference>
<dbReference type="EC" id="2.7.1.148" evidence="2 10"/>
<comment type="pathway">
    <text evidence="10">Isoprenoid biosynthesis; isopentenyl diphosphate biosynthesis via DXP pathway; isopentenyl diphosphate from 1-deoxy-D-xylulose 5-phosphate: step 3/6.</text>
</comment>
<evidence type="ECO:0000256" key="10">
    <source>
        <dbReference type="HAMAP-Rule" id="MF_00061"/>
    </source>
</evidence>
<gene>
    <name evidence="10 13" type="primary">ispE</name>
    <name evidence="13" type="ORF">GCM10009114_27300</name>
</gene>
<feature type="binding site" evidence="10">
    <location>
        <begin position="104"/>
        <end position="114"/>
    </location>
    <ligand>
        <name>ATP</name>
        <dbReference type="ChEBI" id="CHEBI:30616"/>
    </ligand>
</feature>
<evidence type="ECO:0000256" key="4">
    <source>
        <dbReference type="ARBA" id="ARBA00022679"/>
    </source>
</evidence>
<evidence type="ECO:0000256" key="7">
    <source>
        <dbReference type="ARBA" id="ARBA00022840"/>
    </source>
</evidence>
<evidence type="ECO:0000259" key="11">
    <source>
        <dbReference type="Pfam" id="PF00288"/>
    </source>
</evidence>
<protein>
    <recommendedName>
        <fullName evidence="3 10">4-diphosphocytidyl-2-C-methyl-D-erythritol kinase</fullName>
        <shortName evidence="10">CMK</shortName>
        <ecNumber evidence="2 10">2.7.1.148</ecNumber>
    </recommendedName>
    <alternativeName>
        <fullName evidence="9 10">4-(cytidine-5'-diphospho)-2-C-methyl-D-erythritol kinase</fullName>
    </alternativeName>
</protein>
<dbReference type="Pfam" id="PF00288">
    <property type="entry name" value="GHMP_kinases_N"/>
    <property type="match status" value="1"/>
</dbReference>
<dbReference type="InterPro" id="IPR004424">
    <property type="entry name" value="IspE"/>
</dbReference>
<keyword evidence="14" id="KW-1185">Reference proteome</keyword>
<keyword evidence="5 10" id="KW-0547">Nucleotide-binding</keyword>
<sequence>MAINLTFEQPTDLTWWPSPAKLNLFLHITGRDQRGYHLLQSLFQILDFGDQLAFEVTPSGQIEMCTDLDSVPAQDNLIVRAATLLQQHTQCPLGAKIWLHKVLPMGGGIGGGSSNAATALLVLNHLWKTNLSLQQLAELGLQLGADVPIFVHGKTAFAEGVGEKITPVNLASQIYLVAFPNCHVSTAEVFSAPDLVRDSAKIAWQDYIFSETRNDCQKLVCERYPKVANLLHDLLEYAPSRMTGTGACLFSVFDNMEEAEKVKNKLPNDCQAFITKGVNESPLHAALAKSEASLKLHDN</sequence>
<dbReference type="GO" id="GO:0016301">
    <property type="term" value="F:kinase activity"/>
    <property type="evidence" value="ECO:0007669"/>
    <property type="project" value="UniProtKB-KW"/>
</dbReference>
<dbReference type="Pfam" id="PF08544">
    <property type="entry name" value="GHMP_kinases_C"/>
    <property type="match status" value="1"/>
</dbReference>
<dbReference type="PANTHER" id="PTHR43527:SF2">
    <property type="entry name" value="4-DIPHOSPHOCYTIDYL-2-C-METHYL-D-ERYTHRITOL KINASE, CHLOROPLASTIC"/>
    <property type="match status" value="1"/>
</dbReference>
<dbReference type="PANTHER" id="PTHR43527">
    <property type="entry name" value="4-DIPHOSPHOCYTIDYL-2-C-METHYL-D-ERYTHRITOL KINASE, CHLOROPLASTIC"/>
    <property type="match status" value="1"/>
</dbReference>
<comment type="function">
    <text evidence="10">Catalyzes the phosphorylation of the position 2 hydroxy group of 4-diphosphocytidyl-2C-methyl-D-erythritol.</text>
</comment>
<feature type="domain" description="GHMP kinase N-terminal" evidence="11">
    <location>
        <begin position="76"/>
        <end position="154"/>
    </location>
</feature>
<dbReference type="Proteomes" id="UP001500359">
    <property type="component" value="Unassembled WGS sequence"/>
</dbReference>
<dbReference type="InterPro" id="IPR013750">
    <property type="entry name" value="GHMP_kinase_C_dom"/>
</dbReference>
<evidence type="ECO:0000259" key="12">
    <source>
        <dbReference type="Pfam" id="PF08544"/>
    </source>
</evidence>
<feature type="active site" evidence="10">
    <location>
        <position position="21"/>
    </location>
</feature>
<dbReference type="PIRSF" id="PIRSF010376">
    <property type="entry name" value="IspE"/>
    <property type="match status" value="1"/>
</dbReference>
<evidence type="ECO:0000256" key="8">
    <source>
        <dbReference type="ARBA" id="ARBA00023229"/>
    </source>
</evidence>
<keyword evidence="7 10" id="KW-0067">ATP-binding</keyword>
<evidence type="ECO:0000313" key="13">
    <source>
        <dbReference type="EMBL" id="GAA0858281.1"/>
    </source>
</evidence>
<dbReference type="HAMAP" id="MF_00061">
    <property type="entry name" value="IspE"/>
    <property type="match status" value="1"/>
</dbReference>
<comment type="catalytic activity">
    <reaction evidence="10">
        <text>4-CDP-2-C-methyl-D-erythritol + ATP = 4-CDP-2-C-methyl-D-erythritol 2-phosphate + ADP + H(+)</text>
        <dbReference type="Rhea" id="RHEA:18437"/>
        <dbReference type="ChEBI" id="CHEBI:15378"/>
        <dbReference type="ChEBI" id="CHEBI:30616"/>
        <dbReference type="ChEBI" id="CHEBI:57823"/>
        <dbReference type="ChEBI" id="CHEBI:57919"/>
        <dbReference type="ChEBI" id="CHEBI:456216"/>
        <dbReference type="EC" id="2.7.1.148"/>
    </reaction>
</comment>
<dbReference type="InterPro" id="IPR036554">
    <property type="entry name" value="GHMP_kinase_C_sf"/>
</dbReference>
<feature type="active site" evidence="10">
    <location>
        <position position="146"/>
    </location>
</feature>
<accession>A0ABP3WZD8</accession>
<dbReference type="InterPro" id="IPR020568">
    <property type="entry name" value="Ribosomal_Su5_D2-typ_SF"/>
</dbReference>
<keyword evidence="8 10" id="KW-0414">Isoprene biosynthesis</keyword>
<dbReference type="SUPFAM" id="SSF55060">
    <property type="entry name" value="GHMP Kinase, C-terminal domain"/>
    <property type="match status" value="1"/>
</dbReference>
<evidence type="ECO:0000256" key="1">
    <source>
        <dbReference type="ARBA" id="ARBA00009684"/>
    </source>
</evidence>
<organism evidence="13 14">
    <name type="scientific">Aliiglaciecola litoralis</name>
    <dbReference type="NCBI Taxonomy" id="582857"/>
    <lineage>
        <taxon>Bacteria</taxon>
        <taxon>Pseudomonadati</taxon>
        <taxon>Pseudomonadota</taxon>
        <taxon>Gammaproteobacteria</taxon>
        <taxon>Alteromonadales</taxon>
        <taxon>Alteromonadaceae</taxon>
        <taxon>Aliiglaciecola</taxon>
    </lineage>
</organism>
<evidence type="ECO:0000256" key="3">
    <source>
        <dbReference type="ARBA" id="ARBA00017473"/>
    </source>
</evidence>
<evidence type="ECO:0000256" key="5">
    <source>
        <dbReference type="ARBA" id="ARBA00022741"/>
    </source>
</evidence>
<evidence type="ECO:0000256" key="6">
    <source>
        <dbReference type="ARBA" id="ARBA00022777"/>
    </source>
</evidence>
<keyword evidence="6 10" id="KW-0418">Kinase</keyword>
<dbReference type="InterPro" id="IPR014721">
    <property type="entry name" value="Ribsml_uS5_D2-typ_fold_subgr"/>
</dbReference>
<dbReference type="Gene3D" id="3.30.70.890">
    <property type="entry name" value="GHMP kinase, C-terminal domain"/>
    <property type="match status" value="1"/>
</dbReference>
<evidence type="ECO:0000256" key="2">
    <source>
        <dbReference type="ARBA" id="ARBA00012052"/>
    </source>
</evidence>
<reference evidence="14" key="1">
    <citation type="journal article" date="2019" name="Int. J. Syst. Evol. Microbiol.">
        <title>The Global Catalogue of Microorganisms (GCM) 10K type strain sequencing project: providing services to taxonomists for standard genome sequencing and annotation.</title>
        <authorList>
            <consortium name="The Broad Institute Genomics Platform"/>
            <consortium name="The Broad Institute Genome Sequencing Center for Infectious Disease"/>
            <person name="Wu L."/>
            <person name="Ma J."/>
        </authorList>
    </citation>
    <scope>NUCLEOTIDE SEQUENCE [LARGE SCALE GENOMIC DNA]</scope>
    <source>
        <strain evidence="14">JCM 15896</strain>
    </source>
</reference>